<evidence type="ECO:0000313" key="4">
    <source>
        <dbReference type="Proteomes" id="UP000289734"/>
    </source>
</evidence>
<dbReference type="AlphaFoldDB" id="A0A4Q1KTY3"/>
<dbReference type="CDD" id="cd07814">
    <property type="entry name" value="SRPBCC_CalC_Aha1-like"/>
    <property type="match status" value="1"/>
</dbReference>
<sequence length="149" mass="16562">MKKLTYSIAINAKAEKVFSTMIAKATYQQWTAAFNPTSTFEGGWNKGEKIHFIGTDENGKKGGMVSRIAENIPNQFISIHHLGILDGDKEILDGPEVEGWGDALENYSFSENNGVTTVTVEMDTKEDYADYFDGTWPKALAILKELCED</sequence>
<protein>
    <submittedName>
        <fullName evidence="3">SRPBCC domain-containing protein</fullName>
    </submittedName>
</protein>
<keyword evidence="4" id="KW-1185">Reference proteome</keyword>
<comment type="caution">
    <text evidence="3">The sequence shown here is derived from an EMBL/GenBank/DDBJ whole genome shotgun (WGS) entry which is preliminary data.</text>
</comment>
<dbReference type="RefSeq" id="WP_129463667.1">
    <property type="nucleotide sequence ID" value="NZ_JACSXZ010000001.1"/>
</dbReference>
<feature type="domain" description="Activator of Hsp90 ATPase homologue 1/2-like C-terminal" evidence="2">
    <location>
        <begin position="11"/>
        <end position="147"/>
    </location>
</feature>
<name>A0A4Q1KTY3_9FLAO</name>
<evidence type="ECO:0000256" key="1">
    <source>
        <dbReference type="ARBA" id="ARBA00006817"/>
    </source>
</evidence>
<reference evidence="4" key="1">
    <citation type="submission" date="2019-01" db="EMBL/GenBank/DDBJ databases">
        <title>Cytophagaceae bacterium strain CAR-16.</title>
        <authorList>
            <person name="Chen W.-M."/>
        </authorList>
    </citation>
    <scope>NUCLEOTIDE SEQUENCE [LARGE SCALE GENOMIC DNA]</scope>
    <source>
        <strain evidence="4">ICH-30</strain>
    </source>
</reference>
<dbReference type="EMBL" id="SBKQ01000004">
    <property type="protein sequence ID" value="RXR33567.1"/>
    <property type="molecule type" value="Genomic_DNA"/>
</dbReference>
<dbReference type="InterPro" id="IPR013538">
    <property type="entry name" value="ASHA1/2-like_C"/>
</dbReference>
<accession>A0A4Q1KTY3</accession>
<dbReference type="InterPro" id="IPR023393">
    <property type="entry name" value="START-like_dom_sf"/>
</dbReference>
<proteinExistence type="inferred from homology"/>
<comment type="similarity">
    <text evidence="1">Belongs to the AHA1 family.</text>
</comment>
<gene>
    <name evidence="3" type="ORF">EQG68_04905</name>
</gene>
<dbReference type="Gene3D" id="3.30.530.20">
    <property type="match status" value="1"/>
</dbReference>
<dbReference type="SUPFAM" id="SSF55961">
    <property type="entry name" value="Bet v1-like"/>
    <property type="match status" value="1"/>
</dbReference>
<dbReference type="OrthoDB" id="2355173at2"/>
<organism evidence="3 4">
    <name type="scientific">Flavobacterium piscinae</name>
    <dbReference type="NCBI Taxonomy" id="2506424"/>
    <lineage>
        <taxon>Bacteria</taxon>
        <taxon>Pseudomonadati</taxon>
        <taxon>Bacteroidota</taxon>
        <taxon>Flavobacteriia</taxon>
        <taxon>Flavobacteriales</taxon>
        <taxon>Flavobacteriaceae</taxon>
        <taxon>Flavobacterium</taxon>
    </lineage>
</organism>
<dbReference type="Pfam" id="PF08327">
    <property type="entry name" value="AHSA1"/>
    <property type="match status" value="1"/>
</dbReference>
<dbReference type="Proteomes" id="UP000289734">
    <property type="component" value="Unassembled WGS sequence"/>
</dbReference>
<evidence type="ECO:0000313" key="3">
    <source>
        <dbReference type="EMBL" id="RXR33567.1"/>
    </source>
</evidence>
<evidence type="ECO:0000259" key="2">
    <source>
        <dbReference type="Pfam" id="PF08327"/>
    </source>
</evidence>